<dbReference type="EMBL" id="GEBQ01014663">
    <property type="protein sequence ID" value="JAT25314.1"/>
    <property type="molecule type" value="Transcribed_RNA"/>
</dbReference>
<keyword evidence="1" id="KW-0732">Signal</keyword>
<dbReference type="AlphaFoldDB" id="A0A1B6LP67"/>
<evidence type="ECO:0000313" key="3">
    <source>
        <dbReference type="EMBL" id="JAT25314.1"/>
    </source>
</evidence>
<accession>A0A1B6LP67</accession>
<sequence length="157" mass="18214">MKHSIVLLLALLKPVVEGVEPSVVEEVCKNIRACDDAVCRELGQPAPVNQTAVFRRMSSYIEAVHKLVKCLHRDKAVTLEVAVARDLIDKKGPEFILDVPWSYRIARQNYGWDGRVIQEFINWRILTQEVWMDVEKYFDPTAHIPREMYTESYEKIV</sequence>
<reference evidence="3" key="1">
    <citation type="submission" date="2015-11" db="EMBL/GenBank/DDBJ databases">
        <title>De novo transcriptome assembly of four potential Pierce s Disease insect vectors from Arizona vineyards.</title>
        <authorList>
            <person name="Tassone E.E."/>
        </authorList>
    </citation>
    <scope>NUCLEOTIDE SEQUENCE</scope>
</reference>
<evidence type="ECO:0000256" key="1">
    <source>
        <dbReference type="SAM" id="SignalP"/>
    </source>
</evidence>
<proteinExistence type="predicted"/>
<organism evidence="3">
    <name type="scientific">Graphocephala atropunctata</name>
    <dbReference type="NCBI Taxonomy" id="36148"/>
    <lineage>
        <taxon>Eukaryota</taxon>
        <taxon>Metazoa</taxon>
        <taxon>Ecdysozoa</taxon>
        <taxon>Arthropoda</taxon>
        <taxon>Hexapoda</taxon>
        <taxon>Insecta</taxon>
        <taxon>Pterygota</taxon>
        <taxon>Neoptera</taxon>
        <taxon>Paraneoptera</taxon>
        <taxon>Hemiptera</taxon>
        <taxon>Auchenorrhyncha</taxon>
        <taxon>Membracoidea</taxon>
        <taxon>Cicadellidae</taxon>
        <taxon>Cicadellinae</taxon>
        <taxon>Cicadellini</taxon>
        <taxon>Graphocephala</taxon>
    </lineage>
</organism>
<evidence type="ECO:0000313" key="2">
    <source>
        <dbReference type="EMBL" id="JAT10074.1"/>
    </source>
</evidence>
<protein>
    <submittedName>
        <fullName evidence="3">Uncharacterized protein</fullName>
    </submittedName>
</protein>
<feature type="chain" id="PRO_5008587644" evidence="1">
    <location>
        <begin position="19"/>
        <end position="157"/>
    </location>
</feature>
<name>A0A1B6LP67_9HEMI</name>
<feature type="signal peptide" evidence="1">
    <location>
        <begin position="1"/>
        <end position="18"/>
    </location>
</feature>
<dbReference type="EMBL" id="GEBQ01029903">
    <property type="protein sequence ID" value="JAT10074.1"/>
    <property type="molecule type" value="Transcribed_RNA"/>
</dbReference>
<gene>
    <name evidence="2" type="ORF">g.32724</name>
    <name evidence="3" type="ORF">g.32725</name>
</gene>